<reference evidence="2 3" key="1">
    <citation type="submission" date="2016-03" db="EMBL/GenBank/DDBJ databases">
        <title>EvidentialGene: Evidence-directed Construction of Genes on Genomes.</title>
        <authorList>
            <person name="Gilbert D.G."/>
            <person name="Choi J.-H."/>
            <person name="Mockaitis K."/>
            <person name="Colbourne J."/>
            <person name="Pfrender M."/>
        </authorList>
    </citation>
    <scope>NUCLEOTIDE SEQUENCE [LARGE SCALE GENOMIC DNA]</scope>
    <source>
        <strain evidence="2 3">Xinb3</strain>
        <tissue evidence="2">Complete organism</tissue>
    </source>
</reference>
<comment type="caution">
    <text evidence="2">The sequence shown here is derived from an EMBL/GenBank/DDBJ whole genome shotgun (WGS) entry which is preliminary data.</text>
</comment>
<evidence type="ECO:0000256" key="1">
    <source>
        <dbReference type="SAM" id="Phobius"/>
    </source>
</evidence>
<proteinExistence type="predicted"/>
<protein>
    <submittedName>
        <fullName evidence="2">Uncharacterized protein</fullName>
    </submittedName>
</protein>
<feature type="transmembrane region" description="Helical" evidence="1">
    <location>
        <begin position="20"/>
        <end position="43"/>
    </location>
</feature>
<keyword evidence="1" id="KW-1133">Transmembrane helix</keyword>
<evidence type="ECO:0000313" key="3">
    <source>
        <dbReference type="Proteomes" id="UP000076858"/>
    </source>
</evidence>
<gene>
    <name evidence="2" type="ORF">APZ42_033688</name>
</gene>
<dbReference type="EMBL" id="LRGB01003257">
    <property type="protein sequence ID" value="KZS03491.1"/>
    <property type="molecule type" value="Genomic_DNA"/>
</dbReference>
<evidence type="ECO:0000313" key="2">
    <source>
        <dbReference type="EMBL" id="KZS03491.1"/>
    </source>
</evidence>
<keyword evidence="3" id="KW-1185">Reference proteome</keyword>
<sequence length="44" mass="5267">MDVQLHEETHTSPGIYMYNVVFFCLHPFVNYFAGVFLFVLFVFF</sequence>
<keyword evidence="1" id="KW-0472">Membrane</keyword>
<dbReference type="Proteomes" id="UP000076858">
    <property type="component" value="Unassembled WGS sequence"/>
</dbReference>
<accession>A0A164KS53</accession>
<keyword evidence="1" id="KW-0812">Transmembrane</keyword>
<name>A0A164KS53_9CRUS</name>
<organism evidence="2 3">
    <name type="scientific">Daphnia magna</name>
    <dbReference type="NCBI Taxonomy" id="35525"/>
    <lineage>
        <taxon>Eukaryota</taxon>
        <taxon>Metazoa</taxon>
        <taxon>Ecdysozoa</taxon>
        <taxon>Arthropoda</taxon>
        <taxon>Crustacea</taxon>
        <taxon>Branchiopoda</taxon>
        <taxon>Diplostraca</taxon>
        <taxon>Cladocera</taxon>
        <taxon>Anomopoda</taxon>
        <taxon>Daphniidae</taxon>
        <taxon>Daphnia</taxon>
    </lineage>
</organism>
<dbReference type="AlphaFoldDB" id="A0A164KS53"/>